<sequence>MNRIIYIFATAFALIGMAEIFYFFFWGDYLFPGVSLAAKAVWVASCGIAMGAVIGAVTLLLVEGRTSGRAAILAGAAIVTTVGSYCAWLCSRVDAKFEYFGGPENGTLFILSGVIPAIAGGLLYGWWLYGREQGIGHTL</sequence>
<keyword evidence="1" id="KW-1133">Transmembrane helix</keyword>
<gene>
    <name evidence="2" type="ORF">RC74_20890</name>
</gene>
<dbReference type="EMBL" id="CP014327">
    <property type="protein sequence ID" value="AML53384.1"/>
    <property type="molecule type" value="Genomic_DNA"/>
</dbReference>
<name>A0A126V4Z1_9RHOB</name>
<proteinExistence type="predicted"/>
<feature type="transmembrane region" description="Helical" evidence="1">
    <location>
        <begin position="69"/>
        <end position="88"/>
    </location>
</feature>
<evidence type="ECO:0000256" key="1">
    <source>
        <dbReference type="SAM" id="Phobius"/>
    </source>
</evidence>
<keyword evidence="1" id="KW-0812">Transmembrane</keyword>
<feature type="transmembrane region" description="Helical" evidence="1">
    <location>
        <begin position="5"/>
        <end position="25"/>
    </location>
</feature>
<protein>
    <submittedName>
        <fullName evidence="2">Uncharacterized protein</fullName>
    </submittedName>
</protein>
<accession>A0A126V4Z1</accession>
<dbReference type="Proteomes" id="UP000070371">
    <property type="component" value="Chromosome"/>
</dbReference>
<dbReference type="OrthoDB" id="7862263at2"/>
<evidence type="ECO:0000313" key="3">
    <source>
        <dbReference type="Proteomes" id="UP000070371"/>
    </source>
</evidence>
<dbReference type="AlphaFoldDB" id="A0A126V4Z1"/>
<feature type="transmembrane region" description="Helical" evidence="1">
    <location>
        <begin position="108"/>
        <end position="129"/>
    </location>
</feature>
<organism evidence="2 3">
    <name type="scientific">Falsihalocynthiibacter arcticus</name>
    <dbReference type="NCBI Taxonomy" id="1579316"/>
    <lineage>
        <taxon>Bacteria</taxon>
        <taxon>Pseudomonadati</taxon>
        <taxon>Pseudomonadota</taxon>
        <taxon>Alphaproteobacteria</taxon>
        <taxon>Rhodobacterales</taxon>
        <taxon>Roseobacteraceae</taxon>
        <taxon>Falsihalocynthiibacter</taxon>
    </lineage>
</organism>
<keyword evidence="1" id="KW-0472">Membrane</keyword>
<dbReference type="RefSeq" id="WP_039002340.1">
    <property type="nucleotide sequence ID" value="NZ_CP014327.1"/>
</dbReference>
<feature type="transmembrane region" description="Helical" evidence="1">
    <location>
        <begin position="40"/>
        <end position="62"/>
    </location>
</feature>
<reference evidence="2 3" key="1">
    <citation type="submission" date="2016-02" db="EMBL/GenBank/DDBJ databases">
        <title>Complete genome sequence of Halocynthiibacter arcticus PAMC 20958t from arctic marine sediment.</title>
        <authorList>
            <person name="Lee Y.M."/>
            <person name="Baek K."/>
            <person name="Lee H.K."/>
            <person name="Shin S.C."/>
        </authorList>
    </citation>
    <scope>NUCLEOTIDE SEQUENCE [LARGE SCALE GENOMIC DNA]</scope>
    <source>
        <strain evidence="2">PAMC 20958</strain>
    </source>
</reference>
<dbReference type="KEGG" id="hat:RC74_20890"/>
<keyword evidence="3" id="KW-1185">Reference proteome</keyword>
<evidence type="ECO:0000313" key="2">
    <source>
        <dbReference type="EMBL" id="AML53384.1"/>
    </source>
</evidence>